<evidence type="ECO:0000259" key="10">
    <source>
        <dbReference type="PROSITE" id="PS51366"/>
    </source>
</evidence>
<gene>
    <name evidence="11" type="ORF">QE152_g26394</name>
</gene>
<feature type="domain" description="W2" evidence="9">
    <location>
        <begin position="1554"/>
        <end position="1717"/>
    </location>
</feature>
<dbReference type="Pfam" id="PF02854">
    <property type="entry name" value="MIF4G"/>
    <property type="match status" value="1"/>
</dbReference>
<dbReference type="Gene3D" id="3.10.200.10">
    <property type="entry name" value="Alpha carbonic anhydrase"/>
    <property type="match status" value="1"/>
</dbReference>
<dbReference type="GO" id="GO:0016281">
    <property type="term" value="C:eukaryotic translation initiation factor 4F complex"/>
    <property type="evidence" value="ECO:0007669"/>
    <property type="project" value="TreeGrafter"/>
</dbReference>
<evidence type="ECO:0000256" key="6">
    <source>
        <dbReference type="SAM" id="Coils"/>
    </source>
</evidence>
<feature type="coiled-coil region" evidence="6">
    <location>
        <begin position="158"/>
        <end position="212"/>
    </location>
</feature>
<dbReference type="Pfam" id="PF00194">
    <property type="entry name" value="Carb_anhydrase"/>
    <property type="match status" value="1"/>
</dbReference>
<evidence type="ECO:0000256" key="5">
    <source>
        <dbReference type="ARBA" id="ARBA00022917"/>
    </source>
</evidence>
<dbReference type="Pfam" id="PF21140">
    <property type="entry name" value="eIF4G1-like_eIF4E-bd"/>
    <property type="match status" value="1"/>
</dbReference>
<feature type="region of interest" description="Disordered" evidence="7">
    <location>
        <begin position="469"/>
        <end position="606"/>
    </location>
</feature>
<protein>
    <submittedName>
        <fullName evidence="11">EIF4-gamma/eIF5/eIF2-epsilon</fullName>
    </submittedName>
</protein>
<dbReference type="SUPFAM" id="SSF51069">
    <property type="entry name" value="Carbonic anhydrase"/>
    <property type="match status" value="1"/>
</dbReference>
<reference evidence="11 12" key="1">
    <citation type="journal article" date="2024" name="BMC Genomics">
        <title>De novo assembly and annotation of Popillia japonica's genome with initial clues to its potential as an invasive pest.</title>
        <authorList>
            <person name="Cucini C."/>
            <person name="Boschi S."/>
            <person name="Funari R."/>
            <person name="Cardaioli E."/>
            <person name="Iannotti N."/>
            <person name="Marturano G."/>
            <person name="Paoli F."/>
            <person name="Bruttini M."/>
            <person name="Carapelli A."/>
            <person name="Frati F."/>
            <person name="Nardi F."/>
        </authorList>
    </citation>
    <scope>NUCLEOTIDE SEQUENCE [LARGE SCALE GENOMIC DNA]</scope>
    <source>
        <strain evidence="11">DMR45628</strain>
    </source>
</reference>
<feature type="compositionally biased region" description="Basic and acidic residues" evidence="7">
    <location>
        <begin position="1301"/>
        <end position="1312"/>
    </location>
</feature>
<dbReference type="GO" id="GO:0003743">
    <property type="term" value="F:translation initiation factor activity"/>
    <property type="evidence" value="ECO:0007669"/>
    <property type="project" value="UniProtKB-KW"/>
</dbReference>
<feature type="compositionally biased region" description="Low complexity" evidence="7">
    <location>
        <begin position="857"/>
        <end position="874"/>
    </location>
</feature>
<sequence length="1720" mass="194423">MCSKGRRQSPINVEPDKLLFDPYLRVIHLDKHKVSGTLYNTGQSLVFRVDKDTKQHVNISGGPLAYRYQFEEIYIHYGTENQQGSEHQIHGYTFPGEIQLYGFNKELYHNMSEAQHKSQGIVGISLMVQVMIEENRERITPKYLEYLRKRMDISEAFLKNAKQDVQIMKDILQEREDAILGRTSFSSMDRSADNIKDIMNSMDEKLNKLRIQGQPPVFPPQSAPFMQPVAQVQPIYCMSYYGTSTGQRPALLPQYFPGQTFATISYPQTPQQTQTYLNYPQYLPRGAQPQVVASAPQNLQQVPPPTLPLPPASQQQLGQQKKRRAKAIPIIDPESGKDKLDEIFVCDESHPASGESSARQTPQPQYIPNKEIQNTFNKQVNMVMNQDKMDELEQSSSPSLDQHIDTQQLYQTLPPAPQAVHISNRIEFVQSTKLQLPTKEFIPAATHSNAAKEITPVVSANVVAAEVTINKQNRESPAKNRKPRDPQGVKELKEPPAIVEKRDDHKNIIQDEPKVKETTLPPVPTTTVSSKEIKEVNNQKEEKKNLKKEKVEQKLSVSPSPEIILENTLQQNSLPLAAQENGKSRQRNKDVPKPPHQQAPSSVVAPNHKQIASIPVPQTQPAKPNNKTNKMRELNMKGANKEGTDMDAFSDNTQQIDTVVVTNTNATTNDTLNANDIINMNDSNKRIESNEVSTIKSENKSLPKKIDVTDIVKDVPKPFVAPVETCDETDRIDYDNDKIVQAKNEANTKVAVENDTNIIELQPSLPYKDDQWSPSNTAGKKIYDKDFLLALRNDPKSRKKPDNLLDVIAQEDRGKVGDISRYPLGGKTTDFAPTFSGSNYTGKSNSTQRSTLPKQRNSQQGKSGSSAKGNKGSNVIRSISVRGDVKLNESENAWKPVRFISSGNMTEDEQKTQELYKRVRGVLNKLTPQKFNTLLHQVRSLTIDTKERLQGVIDLVFEKAVDEPNFSVAYALMCKELALMEVPATARKEGESVNFRKLLVTRCQLEFEKQSVDETARNAKVKEIEECTDPEKKKELQLLLEEDDRRIRRKSVGNIRFIGELYKQSMLTVNIMMRCLHQLLDNKEEESLECLCKLLSTVGKDVEKKMELGSIFNVIKEIVDKKHGKVSSRVRFMLQDVIDLRNSKWVPRRQDINPRTIDEIQKEASDEQLTIQALNAVPITPRKDDRSVPGSGSGKRGTRNASDQEGWSTAPARGSRTQFSVQSDKLKNKPPQIDEPLGSSQMFGTWIRGSNVKTAPISNPTPSIANMFAALENIGNDVDKRSPMNYSSKDPYHSKGTSLERNYKHSFEDGRGSRSSSQQRPHDSQRSKPMPANQQNIAKNNPPVATKPQQPSVDQMSPELVEQLERKIKNILEEYLNDCYTVDECDEDIRTSLLPEMLSKLVSESYIYVLDRSKTARLGTGSLFANLLKKSTLSVDNYCFGLEEVLSQADDLTIDIPKIWDYLAEIIAPIINENAVPLKRLHKSFNILIKQNHAAKLLDPLFKLVITEKGPNYLYLLWVESNLNFSDFMEPSQVNSFIQENQLEFLLGGSNAVMGQSELTYEQIHKKLLEFFANNNSFDDILCWIQATVGERAHEKLFVRTLATAVFEYSIVKSKLKPENLRKHYLLLLRILDGRLDYELECLYALQALINKLEHPQGTLLSICGSLFEDNIISHDSFIKWEDIDNPAEQEGKGVAIMQLTSFFTQLKEADEETSSIEDA</sequence>
<keyword evidence="2" id="KW-0396">Initiation factor</keyword>
<dbReference type="CDD" id="cd11559">
    <property type="entry name" value="W2_eIF4G1_like"/>
    <property type="match status" value="1"/>
</dbReference>
<dbReference type="PROSITE" id="PS51366">
    <property type="entry name" value="MI"/>
    <property type="match status" value="1"/>
</dbReference>
<dbReference type="Pfam" id="PF02847">
    <property type="entry name" value="MA3"/>
    <property type="match status" value="1"/>
</dbReference>
<feature type="compositionally biased region" description="Polar residues" evidence="7">
    <location>
        <begin position="835"/>
        <end position="856"/>
    </location>
</feature>
<dbReference type="PANTHER" id="PTHR23253">
    <property type="entry name" value="EUKARYOTIC TRANSLATION INITIATION FACTOR 4 GAMMA"/>
    <property type="match status" value="1"/>
</dbReference>
<evidence type="ECO:0000259" key="8">
    <source>
        <dbReference type="PROSITE" id="PS51144"/>
    </source>
</evidence>
<dbReference type="GO" id="GO:0006417">
    <property type="term" value="P:regulation of translation"/>
    <property type="evidence" value="ECO:0007669"/>
    <property type="project" value="UniProtKB-KW"/>
</dbReference>
<feature type="region of interest" description="Disordered" evidence="7">
    <location>
        <begin position="1172"/>
        <end position="1242"/>
    </location>
</feature>
<feature type="compositionally biased region" description="Basic and acidic residues" evidence="7">
    <location>
        <begin position="531"/>
        <end position="553"/>
    </location>
</feature>
<dbReference type="FunFam" id="1.25.40.180:FF:000042">
    <property type="entry name" value="Eukaryotic translation initiation factor 4 gamma"/>
    <property type="match status" value="1"/>
</dbReference>
<comment type="similarity">
    <text evidence="1">Belongs to the eukaryotic initiation factor 4G family.</text>
</comment>
<evidence type="ECO:0000256" key="4">
    <source>
        <dbReference type="ARBA" id="ARBA00022845"/>
    </source>
</evidence>
<dbReference type="SMART" id="SM00544">
    <property type="entry name" value="MA3"/>
    <property type="match status" value="1"/>
</dbReference>
<evidence type="ECO:0000256" key="1">
    <source>
        <dbReference type="ARBA" id="ARBA00005775"/>
    </source>
</evidence>
<proteinExistence type="inferred from homology"/>
<dbReference type="InterPro" id="IPR003891">
    <property type="entry name" value="Initiation_fac_eIF4g_MI"/>
</dbReference>
<keyword evidence="5" id="KW-0648">Protein biosynthesis</keyword>
<dbReference type="GO" id="GO:0003729">
    <property type="term" value="F:mRNA binding"/>
    <property type="evidence" value="ECO:0007669"/>
    <property type="project" value="TreeGrafter"/>
</dbReference>
<evidence type="ECO:0000313" key="11">
    <source>
        <dbReference type="EMBL" id="KAK9709828.1"/>
    </source>
</evidence>
<dbReference type="InterPro" id="IPR003307">
    <property type="entry name" value="W2_domain"/>
</dbReference>
<dbReference type="PROSITE" id="PS51144">
    <property type="entry name" value="ALPHA_CA_2"/>
    <property type="match status" value="1"/>
</dbReference>
<dbReference type="Gene3D" id="1.25.40.180">
    <property type="match status" value="3"/>
</dbReference>
<evidence type="ECO:0000259" key="9">
    <source>
        <dbReference type="PROSITE" id="PS51363"/>
    </source>
</evidence>
<dbReference type="SMART" id="SM01057">
    <property type="entry name" value="Carb_anhydrase"/>
    <property type="match status" value="1"/>
</dbReference>
<feature type="compositionally biased region" description="Basic and acidic residues" evidence="7">
    <location>
        <begin position="472"/>
        <end position="517"/>
    </location>
</feature>
<evidence type="ECO:0000256" key="7">
    <source>
        <dbReference type="SAM" id="MobiDB-lite"/>
    </source>
</evidence>
<dbReference type="InterPro" id="IPR016024">
    <property type="entry name" value="ARM-type_fold"/>
</dbReference>
<evidence type="ECO:0000256" key="3">
    <source>
        <dbReference type="ARBA" id="ARBA00022553"/>
    </source>
</evidence>
<accession>A0AAW1JYF6</accession>
<comment type="caution">
    <text evidence="11">The sequence shown here is derived from an EMBL/GenBank/DDBJ whole genome shotgun (WGS) entry which is preliminary data.</text>
</comment>
<dbReference type="InterPro" id="IPR001148">
    <property type="entry name" value="CA_dom"/>
</dbReference>
<dbReference type="InterPro" id="IPR049485">
    <property type="entry name" value="eIF4G1-like_eIF4E-bd"/>
</dbReference>
<dbReference type="SMART" id="SM00515">
    <property type="entry name" value="eIF5C"/>
    <property type="match status" value="1"/>
</dbReference>
<dbReference type="PANTHER" id="PTHR23253:SF78">
    <property type="entry name" value="EUKARYOTIC TRANSLATION INITIATION FACTOR 4G1, ISOFORM B-RELATED"/>
    <property type="match status" value="1"/>
</dbReference>
<dbReference type="SMART" id="SM00543">
    <property type="entry name" value="MIF4G"/>
    <property type="match status" value="1"/>
</dbReference>
<evidence type="ECO:0000313" key="12">
    <source>
        <dbReference type="Proteomes" id="UP001458880"/>
    </source>
</evidence>
<dbReference type="Proteomes" id="UP001458880">
    <property type="component" value="Unassembled WGS sequence"/>
</dbReference>
<keyword evidence="4" id="KW-0810">Translation regulation</keyword>
<organism evidence="11 12">
    <name type="scientific">Popillia japonica</name>
    <name type="common">Japanese beetle</name>
    <dbReference type="NCBI Taxonomy" id="7064"/>
    <lineage>
        <taxon>Eukaryota</taxon>
        <taxon>Metazoa</taxon>
        <taxon>Ecdysozoa</taxon>
        <taxon>Arthropoda</taxon>
        <taxon>Hexapoda</taxon>
        <taxon>Insecta</taxon>
        <taxon>Pterygota</taxon>
        <taxon>Neoptera</taxon>
        <taxon>Endopterygota</taxon>
        <taxon>Coleoptera</taxon>
        <taxon>Polyphaga</taxon>
        <taxon>Scarabaeiformia</taxon>
        <taxon>Scarabaeidae</taxon>
        <taxon>Rutelinae</taxon>
        <taxon>Popillia</taxon>
    </lineage>
</organism>
<feature type="domain" description="Alpha-carbonic anhydrase" evidence="8">
    <location>
        <begin position="1"/>
        <end position="376"/>
    </location>
</feature>
<keyword evidence="6" id="KW-0175">Coiled coil</keyword>
<keyword evidence="3" id="KW-0597">Phosphoprotein</keyword>
<dbReference type="Pfam" id="PF02020">
    <property type="entry name" value="W2"/>
    <property type="match status" value="1"/>
</dbReference>
<dbReference type="EMBL" id="JASPKY010000301">
    <property type="protein sequence ID" value="KAK9709828.1"/>
    <property type="molecule type" value="Genomic_DNA"/>
</dbReference>
<dbReference type="SUPFAM" id="SSF48371">
    <property type="entry name" value="ARM repeat"/>
    <property type="match status" value="3"/>
</dbReference>
<feature type="region of interest" description="Disordered" evidence="7">
    <location>
        <begin position="817"/>
        <end position="875"/>
    </location>
</feature>
<dbReference type="InterPro" id="IPR036398">
    <property type="entry name" value="CA_dom_sf"/>
</dbReference>
<name>A0AAW1JYF6_POPJA</name>
<evidence type="ECO:0000256" key="2">
    <source>
        <dbReference type="ARBA" id="ARBA00022540"/>
    </source>
</evidence>
<feature type="domain" description="MI" evidence="10">
    <location>
        <begin position="1363"/>
        <end position="1486"/>
    </location>
</feature>
<feature type="region of interest" description="Disordered" evidence="7">
    <location>
        <begin position="1277"/>
        <end position="1357"/>
    </location>
</feature>
<feature type="region of interest" description="Disordered" evidence="7">
    <location>
        <begin position="303"/>
        <end position="323"/>
    </location>
</feature>
<dbReference type="InterPro" id="IPR003890">
    <property type="entry name" value="MIF4G-like_typ-3"/>
</dbReference>
<keyword evidence="12" id="KW-1185">Reference proteome</keyword>
<dbReference type="PROSITE" id="PS51363">
    <property type="entry name" value="W2"/>
    <property type="match status" value="1"/>
</dbReference>